<dbReference type="Proteomes" id="UP000309550">
    <property type="component" value="Unassembled WGS sequence"/>
</dbReference>
<dbReference type="EMBL" id="VANS01000001">
    <property type="protein sequence ID" value="TMM54498.1"/>
    <property type="molecule type" value="Genomic_DNA"/>
</dbReference>
<protein>
    <recommendedName>
        <fullName evidence="1">Methyltransferase FkbM domain-containing protein</fullName>
    </recommendedName>
</protein>
<reference evidence="2 3" key="1">
    <citation type="submission" date="2019-05" db="EMBL/GenBank/DDBJ databases">
        <title>Sulfitobacter sabulilitoris sp. nov., isolated from a marine sand.</title>
        <authorList>
            <person name="Yoon J.-H."/>
        </authorList>
    </citation>
    <scope>NUCLEOTIDE SEQUENCE [LARGE SCALE GENOMIC DNA]</scope>
    <source>
        <strain evidence="2 3">HSMS-29</strain>
    </source>
</reference>
<comment type="caution">
    <text evidence="2">The sequence shown here is derived from an EMBL/GenBank/DDBJ whole genome shotgun (WGS) entry which is preliminary data.</text>
</comment>
<accession>A0A5S3PJB9</accession>
<dbReference type="InterPro" id="IPR006342">
    <property type="entry name" value="FkbM_mtfrase"/>
</dbReference>
<dbReference type="OrthoDB" id="6310850at2"/>
<proteinExistence type="predicted"/>
<dbReference type="Pfam" id="PF05050">
    <property type="entry name" value="Methyltransf_21"/>
    <property type="match status" value="1"/>
</dbReference>
<sequence length="271" mass="30251">MAQTQGDPMALSWKRLRRRLKTSLRLMLSPSIARADVQRVLDLMTPYTVDKPLIRLGGDGDGGYLLPDDLDGIAACFSPGVSVTMTFDSEIMARGIPSFMADASVEGLVEDHPLATFDKLFLGPETRDEFISLDDWVARYAPADGDLLLQMDIEGAEYDTLAAASDATLARFRIIVLELHGLDRVAHPAMNKTIGGLLERLNRHFVLCHVHPNNYYPPAQVAGWEVPPLLELTYLRRDRVAEAMPTQAFPHPLDQTNVPDRPDFALPKFWR</sequence>
<keyword evidence="3" id="KW-1185">Reference proteome</keyword>
<organism evidence="2 3">
    <name type="scientific">Sulfitobacter sabulilitoris</name>
    <dbReference type="NCBI Taxonomy" id="2562655"/>
    <lineage>
        <taxon>Bacteria</taxon>
        <taxon>Pseudomonadati</taxon>
        <taxon>Pseudomonadota</taxon>
        <taxon>Alphaproteobacteria</taxon>
        <taxon>Rhodobacterales</taxon>
        <taxon>Roseobacteraceae</taxon>
        <taxon>Sulfitobacter</taxon>
    </lineage>
</organism>
<dbReference type="InterPro" id="IPR029063">
    <property type="entry name" value="SAM-dependent_MTases_sf"/>
</dbReference>
<gene>
    <name evidence="2" type="ORF">FDT80_02575</name>
</gene>
<name>A0A5S3PJB9_9RHOB</name>
<evidence type="ECO:0000313" key="2">
    <source>
        <dbReference type="EMBL" id="TMM54498.1"/>
    </source>
</evidence>
<dbReference type="SUPFAM" id="SSF53335">
    <property type="entry name" value="S-adenosyl-L-methionine-dependent methyltransferases"/>
    <property type="match status" value="1"/>
</dbReference>
<evidence type="ECO:0000313" key="3">
    <source>
        <dbReference type="Proteomes" id="UP000309550"/>
    </source>
</evidence>
<dbReference type="AlphaFoldDB" id="A0A5S3PJB9"/>
<evidence type="ECO:0000259" key="1">
    <source>
        <dbReference type="Pfam" id="PF05050"/>
    </source>
</evidence>
<feature type="domain" description="Methyltransferase FkbM" evidence="1">
    <location>
        <begin position="131"/>
        <end position="183"/>
    </location>
</feature>